<accession>A0A177SA21</accession>
<dbReference type="RefSeq" id="WP_064304662.1">
    <property type="nucleotide sequence ID" value="NZ_LUCV01000049.1"/>
</dbReference>
<dbReference type="EMBL" id="LUCV01000049">
    <property type="protein sequence ID" value="OAI84878.1"/>
    <property type="molecule type" value="Genomic_DNA"/>
</dbReference>
<reference evidence="1 2" key="1">
    <citation type="submission" date="2016-03" db="EMBL/GenBank/DDBJ databases">
        <title>Draft Genome Assembly of Pseudomonas putida strain CBF10-2.</title>
        <authorList>
            <person name="Iyer R.S."/>
            <person name="Damania A."/>
        </authorList>
    </citation>
    <scope>NUCLEOTIDE SEQUENCE [LARGE SCALE GENOMIC DNA]</scope>
    <source>
        <strain evidence="1 2">CBF10-2</strain>
    </source>
</reference>
<comment type="caution">
    <text evidence="1">The sequence shown here is derived from an EMBL/GenBank/DDBJ whole genome shotgun (WGS) entry which is preliminary data.</text>
</comment>
<gene>
    <name evidence="1" type="ORF">AYO28_03075</name>
</gene>
<protein>
    <submittedName>
        <fullName evidence="1">Uncharacterized protein</fullName>
    </submittedName>
</protein>
<dbReference type="AlphaFoldDB" id="A0A177SA21"/>
<evidence type="ECO:0000313" key="2">
    <source>
        <dbReference type="Proteomes" id="UP000077752"/>
    </source>
</evidence>
<evidence type="ECO:0000313" key="1">
    <source>
        <dbReference type="EMBL" id="OAI84878.1"/>
    </source>
</evidence>
<organism evidence="1 2">
    <name type="scientific">Pseudomonas putida</name>
    <name type="common">Arthrobacter siderocapsulatus</name>
    <dbReference type="NCBI Taxonomy" id="303"/>
    <lineage>
        <taxon>Bacteria</taxon>
        <taxon>Pseudomonadati</taxon>
        <taxon>Pseudomonadota</taxon>
        <taxon>Gammaproteobacteria</taxon>
        <taxon>Pseudomonadales</taxon>
        <taxon>Pseudomonadaceae</taxon>
        <taxon>Pseudomonas</taxon>
    </lineage>
</organism>
<sequence>MAQVTNNSDRTPIGLPNGVLVAPQQTVEVKGWDKVKGHKVIAYYLKHGILTVEGESQKAPSGGDDKDELLAKLKALGIDAGKNSGIESLQKRLAEAEAKAKEDAIAKLKEKGIEVGDDVTLEELQAELAKHP</sequence>
<proteinExistence type="predicted"/>
<name>A0A177SA21_PSEPU</name>
<dbReference type="Proteomes" id="UP000077752">
    <property type="component" value="Unassembled WGS sequence"/>
</dbReference>